<keyword evidence="2" id="KW-0812">Transmembrane</keyword>
<sequence length="285" mass="30047">MRIVALALVCLMTISLVSSHAVLTNPVSWNTNPSKTSPCGGGTPATAPVATYCKGQPATLTWKVVAGDGTGPLTISIDPAGGTSFTTVVNQVAPAVNPNAVSTFKAVVTMPDITCDKCTLQVFSSSNWFSCSTIKIAEKCDTPVEDRQAVLADDLTFCGKWVNEHVVSIPVGQTAETIDDSVAATFAANLKNPLVFQNNDTNCANKYAAFLCAYNFPLDDPSGNVSQPIYKISEGQCAGMNDACATTDLHRTLYPCDSYPTSNNAFNIVPSMIAFVAVVVLALLF</sequence>
<dbReference type="OMA" id="NDTNCAN"/>
<dbReference type="RefSeq" id="XP_020431403.1">
    <property type="nucleotide sequence ID" value="XM_020578534.1"/>
</dbReference>
<dbReference type="FunCoup" id="D3BGP8">
    <property type="interactions" value="595"/>
</dbReference>
<evidence type="ECO:0000256" key="1">
    <source>
        <dbReference type="SAM" id="SignalP"/>
    </source>
</evidence>
<feature type="signal peptide" evidence="1">
    <location>
        <begin position="1"/>
        <end position="19"/>
    </location>
</feature>
<name>D3BGP8_HETP5</name>
<protein>
    <submittedName>
        <fullName evidence="2">Putative transmembrane protein</fullName>
    </submittedName>
</protein>
<feature type="chain" id="PRO_5003041137" evidence="1">
    <location>
        <begin position="20"/>
        <end position="285"/>
    </location>
</feature>
<reference evidence="2 3" key="1">
    <citation type="journal article" date="2011" name="Genome Res.">
        <title>Phylogeny-wide analysis of social amoeba genomes highlights ancient origins for complex intercellular communication.</title>
        <authorList>
            <person name="Heidel A.J."/>
            <person name="Lawal H.M."/>
            <person name="Felder M."/>
            <person name="Schilde C."/>
            <person name="Helps N.R."/>
            <person name="Tunggal B."/>
            <person name="Rivero F."/>
            <person name="John U."/>
            <person name="Schleicher M."/>
            <person name="Eichinger L."/>
            <person name="Platzer M."/>
            <person name="Noegel A.A."/>
            <person name="Schaap P."/>
            <person name="Gloeckner G."/>
        </authorList>
    </citation>
    <scope>NUCLEOTIDE SEQUENCE [LARGE SCALE GENOMIC DNA]</scope>
    <source>
        <strain evidence="3">ATCC 26659 / Pp 5 / PN500</strain>
    </source>
</reference>
<gene>
    <name evidence="2" type="ORF">PPL_07700</name>
</gene>
<evidence type="ECO:0000313" key="2">
    <source>
        <dbReference type="EMBL" id="EFA79282.1"/>
    </source>
</evidence>
<dbReference type="InParanoid" id="D3BGP8"/>
<dbReference type="Proteomes" id="UP000001396">
    <property type="component" value="Unassembled WGS sequence"/>
</dbReference>
<accession>D3BGP8</accession>
<dbReference type="AlphaFoldDB" id="D3BGP8"/>
<keyword evidence="3" id="KW-1185">Reference proteome</keyword>
<comment type="caution">
    <text evidence="2">The sequence shown here is derived from an EMBL/GenBank/DDBJ whole genome shotgun (WGS) entry which is preliminary data.</text>
</comment>
<keyword evidence="1" id="KW-0732">Signal</keyword>
<keyword evidence="2" id="KW-0472">Membrane</keyword>
<dbReference type="GeneID" id="31363181"/>
<dbReference type="EMBL" id="ADBJ01000035">
    <property type="protein sequence ID" value="EFA79282.1"/>
    <property type="molecule type" value="Genomic_DNA"/>
</dbReference>
<proteinExistence type="predicted"/>
<organism evidence="2 3">
    <name type="scientific">Heterostelium pallidum (strain ATCC 26659 / Pp 5 / PN500)</name>
    <name type="common">Cellular slime mold</name>
    <name type="synonym">Polysphondylium pallidum</name>
    <dbReference type="NCBI Taxonomy" id="670386"/>
    <lineage>
        <taxon>Eukaryota</taxon>
        <taxon>Amoebozoa</taxon>
        <taxon>Evosea</taxon>
        <taxon>Eumycetozoa</taxon>
        <taxon>Dictyostelia</taxon>
        <taxon>Acytosteliales</taxon>
        <taxon>Acytosteliaceae</taxon>
        <taxon>Heterostelium</taxon>
    </lineage>
</organism>
<evidence type="ECO:0000313" key="3">
    <source>
        <dbReference type="Proteomes" id="UP000001396"/>
    </source>
</evidence>